<dbReference type="Proteomes" id="UP000615687">
    <property type="component" value="Unassembled WGS sequence"/>
</dbReference>
<accession>A0ABR9C508</accession>
<keyword evidence="2" id="KW-1185">Reference proteome</keyword>
<evidence type="ECO:0000313" key="2">
    <source>
        <dbReference type="Proteomes" id="UP000615687"/>
    </source>
</evidence>
<reference evidence="1 2" key="1">
    <citation type="submission" date="2020-09" db="EMBL/GenBank/DDBJ databases">
        <title>The genome sequence of type strain Labrenzia polysiphoniae KACC 19711.</title>
        <authorList>
            <person name="Liu Y."/>
        </authorList>
    </citation>
    <scope>NUCLEOTIDE SEQUENCE [LARGE SCALE GENOMIC DNA]</scope>
    <source>
        <strain evidence="1 2">KACC 19711</strain>
    </source>
</reference>
<sequence>MATLQTALITTLPKKMNAMSKLAEIRRFGEISRKKPRLKDTHGALSTEFGAKRASGEMDKKTITDCLYLTAMLACSGDTVAGGIRDVQPQASDESR</sequence>
<comment type="caution">
    <text evidence="1">The sequence shown here is derived from an EMBL/GenBank/DDBJ whole genome shotgun (WGS) entry which is preliminary data.</text>
</comment>
<protein>
    <submittedName>
        <fullName evidence="1">Uncharacterized protein</fullName>
    </submittedName>
</protein>
<evidence type="ECO:0000313" key="1">
    <source>
        <dbReference type="EMBL" id="MBD8874947.1"/>
    </source>
</evidence>
<organism evidence="1 2">
    <name type="scientific">Roseibium polysiphoniae</name>
    <dbReference type="NCBI Taxonomy" id="2571221"/>
    <lineage>
        <taxon>Bacteria</taxon>
        <taxon>Pseudomonadati</taxon>
        <taxon>Pseudomonadota</taxon>
        <taxon>Alphaproteobacteria</taxon>
        <taxon>Hyphomicrobiales</taxon>
        <taxon>Stappiaceae</taxon>
        <taxon>Roseibium</taxon>
    </lineage>
</organism>
<dbReference type="RefSeq" id="WP_192106668.1">
    <property type="nucleotide sequence ID" value="NZ_JACYXJ010000001.1"/>
</dbReference>
<name>A0ABR9C508_9HYPH</name>
<gene>
    <name evidence="1" type="ORF">IG617_01490</name>
</gene>
<dbReference type="EMBL" id="JACYXJ010000001">
    <property type="protein sequence ID" value="MBD8874947.1"/>
    <property type="molecule type" value="Genomic_DNA"/>
</dbReference>
<proteinExistence type="predicted"/>